<evidence type="ECO:0000256" key="11">
    <source>
        <dbReference type="ARBA" id="ARBA00023306"/>
    </source>
</evidence>
<dbReference type="Gene3D" id="1.20.5.1230">
    <property type="entry name" value="Apolipoprotein A-I"/>
    <property type="match status" value="1"/>
</dbReference>
<dbReference type="InParanoid" id="A0A168PY43"/>
<dbReference type="SMART" id="SM00129">
    <property type="entry name" value="KISc"/>
    <property type="match status" value="1"/>
</dbReference>
<keyword evidence="19" id="KW-1185">Reference proteome</keyword>
<reference evidence="18" key="1">
    <citation type="submission" date="2016-04" db="EMBL/GenBank/DDBJ databases">
        <authorList>
            <person name="Evans L.H."/>
            <person name="Alamgir A."/>
            <person name="Owens N."/>
            <person name="Weber N.D."/>
            <person name="Virtaneva K."/>
            <person name="Barbian K."/>
            <person name="Babar A."/>
            <person name="Rosenke K."/>
        </authorList>
    </citation>
    <scope>NUCLEOTIDE SEQUENCE [LARGE SCALE GENOMIC DNA]</scope>
    <source>
        <strain evidence="18">CBS 101.48</strain>
    </source>
</reference>
<name>A0A168PY43_ABSGL</name>
<evidence type="ECO:0000256" key="6">
    <source>
        <dbReference type="ARBA" id="ARBA00022776"/>
    </source>
</evidence>
<keyword evidence="10" id="KW-0206">Cytoskeleton</keyword>
<comment type="subcellular location">
    <subcellularLocation>
        <location evidence="1">Cytoplasm</location>
        <location evidence="1">Cytoskeleton</location>
    </subcellularLocation>
</comment>
<feature type="domain" description="Kinesin motor" evidence="17">
    <location>
        <begin position="18"/>
        <end position="364"/>
    </location>
</feature>
<dbReference type="GO" id="GO:0005876">
    <property type="term" value="C:spindle microtubule"/>
    <property type="evidence" value="ECO:0007669"/>
    <property type="project" value="TreeGrafter"/>
</dbReference>
<dbReference type="InterPro" id="IPR036961">
    <property type="entry name" value="Kinesin_motor_dom_sf"/>
</dbReference>
<comment type="similarity">
    <text evidence="12">Belongs to the TRAFAC class myosin-kinesin ATPase superfamily. Kinesin family. KIN-5/BimC subfamily.</text>
</comment>
<evidence type="ECO:0000256" key="2">
    <source>
        <dbReference type="ARBA" id="ARBA00022490"/>
    </source>
</evidence>
<dbReference type="GO" id="GO:0005524">
    <property type="term" value="F:ATP binding"/>
    <property type="evidence" value="ECO:0007669"/>
    <property type="project" value="UniProtKB-UniRule"/>
</dbReference>
<dbReference type="OrthoDB" id="3176171at2759"/>
<dbReference type="GO" id="GO:0072686">
    <property type="term" value="C:mitotic spindle"/>
    <property type="evidence" value="ECO:0007669"/>
    <property type="project" value="TreeGrafter"/>
</dbReference>
<feature type="coiled-coil region" evidence="15">
    <location>
        <begin position="424"/>
        <end position="472"/>
    </location>
</feature>
<organism evidence="18">
    <name type="scientific">Absidia glauca</name>
    <name type="common">Pin mould</name>
    <dbReference type="NCBI Taxonomy" id="4829"/>
    <lineage>
        <taxon>Eukaryota</taxon>
        <taxon>Fungi</taxon>
        <taxon>Fungi incertae sedis</taxon>
        <taxon>Mucoromycota</taxon>
        <taxon>Mucoromycotina</taxon>
        <taxon>Mucoromycetes</taxon>
        <taxon>Mucorales</taxon>
        <taxon>Cunninghamellaceae</taxon>
        <taxon>Absidia</taxon>
    </lineage>
</organism>
<dbReference type="Pfam" id="PF00225">
    <property type="entry name" value="Kinesin"/>
    <property type="match status" value="1"/>
</dbReference>
<dbReference type="GO" id="GO:0008574">
    <property type="term" value="F:plus-end-directed microtubule motor activity"/>
    <property type="evidence" value="ECO:0007669"/>
    <property type="project" value="TreeGrafter"/>
</dbReference>
<protein>
    <recommendedName>
        <fullName evidence="14">Kinesin-like protein</fullName>
    </recommendedName>
</protein>
<feature type="region of interest" description="Disordered" evidence="16">
    <location>
        <begin position="773"/>
        <end position="792"/>
    </location>
</feature>
<keyword evidence="11" id="KW-0131">Cell cycle</keyword>
<sequence length="871" mass="97742">MKKSPKIRKVPHDKDGTNIQVVLRCRGRNSQEIEANSPVIVEPIPNSRQRDVLIKTTNKVYSFDRVFGPDAKQEELYQEVAQPILEQVLLGYNCTIFAYGQTGSGKTQVPSMCYVYTMEGDLSQRSIGPYSNAGIIPRAIHKLFEALDNQGLEYSVKVSLIELYNEELRDLLNVTGGTSNSTGNPNPLRIYEDHQGSGVIVQNIEETLVNNAEDGIRVLQEGTRNRSSAATKCNEKSSRSHCIFTLTVRIKEEVTGGEEVLTVGKLNLVDLAGSENINRSGAENARAREAGMINQSLLTLGRVINQLVDHSPHVPYRESKLTRLLKDSLGGKTKTCIVATVSVAKLSQEEIVSTLDYASRAKNIRNKPEANQRLNPKVLLREYEATIERLKADLNATRTQKGVYLSQETYNILVDEKQSKSDRVEELGRDMETLRSSLDERTAEVTSMKTLLQEKDSQLTLTKRKLQDLDSKVKQQLHDFQKQLSMYTAQVEDTIEQNIDSLNHCTDTMTSLVTTGIDNQRDLATKIDKIRQSLQSSITDNNTKAKDKVHHYFKYLETGIHDFGMQLDQMSQFYEQDIRSHISGEEGYLTSQQQLVEKLRDNTLSTVTKELAALKEQHEMLQTYVEKEQRNYKREDQDIVNTVSGYLMEVMAKLTQERSSRLDGITGDVRQFTSALNSSLGSNSQRMHLVNEFGEHALLEAGKFKKMQEEMADLHSRSTQENQHIQTFVETNQSMVDDSCVALETEVLNSTQALEKSIASAVATTIPASATITHSATDTTNESSPFPEVAVTESSSLVDVKVESSPMAPSTVSLDQPPSKPTKQTLVEVRKPALSDISNRQVKRKLTHDKHSQDIKSQIQHPNKKRYTVPK</sequence>
<dbReference type="EMBL" id="LT554066">
    <property type="protein sequence ID" value="SAM03175.1"/>
    <property type="molecule type" value="Genomic_DNA"/>
</dbReference>
<dbReference type="CDD" id="cd01364">
    <property type="entry name" value="KISc_BimC_Eg5"/>
    <property type="match status" value="1"/>
</dbReference>
<dbReference type="InterPro" id="IPR047241">
    <property type="entry name" value="KIF11-like_kin_motor_dom"/>
</dbReference>
<feature type="region of interest" description="Disordered" evidence="16">
    <location>
        <begin position="797"/>
        <end position="871"/>
    </location>
</feature>
<dbReference type="GO" id="GO:0008017">
    <property type="term" value="F:microtubule binding"/>
    <property type="evidence" value="ECO:0007669"/>
    <property type="project" value="InterPro"/>
</dbReference>
<dbReference type="GO" id="GO:0051301">
    <property type="term" value="P:cell division"/>
    <property type="evidence" value="ECO:0007669"/>
    <property type="project" value="UniProtKB-KW"/>
</dbReference>
<dbReference type="AlphaFoldDB" id="A0A168PY43"/>
<feature type="compositionally biased region" description="Polar residues" evidence="16">
    <location>
        <begin position="807"/>
        <end position="825"/>
    </location>
</feature>
<dbReference type="PANTHER" id="PTHR47970">
    <property type="entry name" value="KINESIN-LIKE PROTEIN KIF11"/>
    <property type="match status" value="1"/>
</dbReference>
<dbReference type="InterPro" id="IPR047149">
    <property type="entry name" value="KIF11-like"/>
</dbReference>
<evidence type="ECO:0000256" key="8">
    <source>
        <dbReference type="ARBA" id="ARBA00023054"/>
    </source>
</evidence>
<accession>A0A168PY43</accession>
<feature type="compositionally biased region" description="Polar residues" evidence="16">
    <location>
        <begin position="773"/>
        <end position="784"/>
    </location>
</feature>
<proteinExistence type="inferred from homology"/>
<evidence type="ECO:0000256" key="3">
    <source>
        <dbReference type="ARBA" id="ARBA00022618"/>
    </source>
</evidence>
<evidence type="ECO:0000256" key="1">
    <source>
        <dbReference type="ARBA" id="ARBA00004245"/>
    </source>
</evidence>
<evidence type="ECO:0000313" key="18">
    <source>
        <dbReference type="EMBL" id="SAM03175.1"/>
    </source>
</evidence>
<keyword evidence="9 13" id="KW-0505">Motor protein</keyword>
<keyword evidence="6" id="KW-0498">Mitosis</keyword>
<dbReference type="InterPro" id="IPR027417">
    <property type="entry name" value="P-loop_NTPase"/>
</dbReference>
<dbReference type="GO" id="GO:0007018">
    <property type="term" value="P:microtubule-based movement"/>
    <property type="evidence" value="ECO:0007669"/>
    <property type="project" value="InterPro"/>
</dbReference>
<keyword evidence="3" id="KW-0132">Cell division</keyword>
<evidence type="ECO:0000256" key="13">
    <source>
        <dbReference type="PROSITE-ProRule" id="PRU00283"/>
    </source>
</evidence>
<dbReference type="PRINTS" id="PR00380">
    <property type="entry name" value="KINESINHEAVY"/>
</dbReference>
<dbReference type="Gene3D" id="3.40.850.10">
    <property type="entry name" value="Kinesin motor domain"/>
    <property type="match status" value="1"/>
</dbReference>
<keyword evidence="2" id="KW-0963">Cytoplasm</keyword>
<keyword evidence="7 13" id="KW-0067">ATP-binding</keyword>
<evidence type="ECO:0000256" key="4">
    <source>
        <dbReference type="ARBA" id="ARBA00022701"/>
    </source>
</evidence>
<feature type="binding site" evidence="13">
    <location>
        <begin position="100"/>
        <end position="107"/>
    </location>
    <ligand>
        <name>ATP</name>
        <dbReference type="ChEBI" id="CHEBI:30616"/>
    </ligand>
</feature>
<dbReference type="PANTHER" id="PTHR47970:SF12">
    <property type="entry name" value="KINESIN FAMILY MEMBER 11"/>
    <property type="match status" value="1"/>
</dbReference>
<dbReference type="GO" id="GO:0005634">
    <property type="term" value="C:nucleus"/>
    <property type="evidence" value="ECO:0007669"/>
    <property type="project" value="TreeGrafter"/>
</dbReference>
<dbReference type="SUPFAM" id="SSF52540">
    <property type="entry name" value="P-loop containing nucleoside triphosphate hydrolases"/>
    <property type="match status" value="1"/>
</dbReference>
<evidence type="ECO:0000256" key="14">
    <source>
        <dbReference type="RuleBase" id="RU000394"/>
    </source>
</evidence>
<dbReference type="PROSITE" id="PS50067">
    <property type="entry name" value="KINESIN_MOTOR_2"/>
    <property type="match status" value="1"/>
</dbReference>
<gene>
    <name evidence="18" type="primary">ABSGL_08993.1 scaffold 10666</name>
</gene>
<dbReference type="FunFam" id="3.40.850.10:FF:000051">
    <property type="entry name" value="Kinesin-like protein bimC"/>
    <property type="match status" value="1"/>
</dbReference>
<evidence type="ECO:0000256" key="16">
    <source>
        <dbReference type="SAM" id="MobiDB-lite"/>
    </source>
</evidence>
<evidence type="ECO:0000256" key="12">
    <source>
        <dbReference type="ARBA" id="ARBA00034704"/>
    </source>
</evidence>
<dbReference type="InterPro" id="IPR001752">
    <property type="entry name" value="Kinesin_motor_dom"/>
</dbReference>
<evidence type="ECO:0000313" key="19">
    <source>
        <dbReference type="Proteomes" id="UP000078561"/>
    </source>
</evidence>
<keyword evidence="8 15" id="KW-0175">Coiled coil</keyword>
<evidence type="ECO:0000256" key="10">
    <source>
        <dbReference type="ARBA" id="ARBA00023212"/>
    </source>
</evidence>
<dbReference type="STRING" id="4829.A0A168PY43"/>
<evidence type="ECO:0000256" key="15">
    <source>
        <dbReference type="SAM" id="Coils"/>
    </source>
</evidence>
<evidence type="ECO:0000259" key="17">
    <source>
        <dbReference type="PROSITE" id="PS50067"/>
    </source>
</evidence>
<evidence type="ECO:0000256" key="7">
    <source>
        <dbReference type="ARBA" id="ARBA00022840"/>
    </source>
</evidence>
<keyword evidence="5 13" id="KW-0547">Nucleotide-binding</keyword>
<evidence type="ECO:0000256" key="9">
    <source>
        <dbReference type="ARBA" id="ARBA00023175"/>
    </source>
</evidence>
<dbReference type="GO" id="GO:0000073">
    <property type="term" value="P:initial mitotic spindle pole body separation"/>
    <property type="evidence" value="ECO:0007669"/>
    <property type="project" value="TreeGrafter"/>
</dbReference>
<dbReference type="PROSITE" id="PS00411">
    <property type="entry name" value="KINESIN_MOTOR_1"/>
    <property type="match status" value="1"/>
</dbReference>
<feature type="compositionally biased region" description="Basic residues" evidence="16">
    <location>
        <begin position="862"/>
        <end position="871"/>
    </location>
</feature>
<dbReference type="Proteomes" id="UP000078561">
    <property type="component" value="Unassembled WGS sequence"/>
</dbReference>
<dbReference type="InterPro" id="IPR019821">
    <property type="entry name" value="Kinesin_motor_CS"/>
</dbReference>
<evidence type="ECO:0000256" key="5">
    <source>
        <dbReference type="ARBA" id="ARBA00022741"/>
    </source>
</evidence>
<keyword evidence="4 14" id="KW-0493">Microtubule</keyword>